<accession>A0A383BGT1</accession>
<gene>
    <name evidence="1" type="ORF">METZ01_LOCUS471512</name>
</gene>
<reference evidence="1" key="1">
    <citation type="submission" date="2018-05" db="EMBL/GenBank/DDBJ databases">
        <authorList>
            <person name="Lanie J.A."/>
            <person name="Ng W.-L."/>
            <person name="Kazmierczak K.M."/>
            <person name="Andrzejewski T.M."/>
            <person name="Davidsen T.M."/>
            <person name="Wayne K.J."/>
            <person name="Tettelin H."/>
            <person name="Glass J.I."/>
            <person name="Rusch D."/>
            <person name="Podicherti R."/>
            <person name="Tsui H.-C.T."/>
            <person name="Winkler M.E."/>
        </authorList>
    </citation>
    <scope>NUCLEOTIDE SEQUENCE</scope>
</reference>
<protein>
    <submittedName>
        <fullName evidence="1">Uncharacterized protein</fullName>
    </submittedName>
</protein>
<evidence type="ECO:0000313" key="1">
    <source>
        <dbReference type="EMBL" id="SVE18658.1"/>
    </source>
</evidence>
<name>A0A383BGT1_9ZZZZ</name>
<dbReference type="EMBL" id="UINC01199976">
    <property type="protein sequence ID" value="SVE18658.1"/>
    <property type="molecule type" value="Genomic_DNA"/>
</dbReference>
<dbReference type="AlphaFoldDB" id="A0A383BGT1"/>
<organism evidence="1">
    <name type="scientific">marine metagenome</name>
    <dbReference type="NCBI Taxonomy" id="408172"/>
    <lineage>
        <taxon>unclassified sequences</taxon>
        <taxon>metagenomes</taxon>
        <taxon>ecological metagenomes</taxon>
    </lineage>
</organism>
<proteinExistence type="predicted"/>
<sequence>MQGFFRKKYVSVLNNKRNGFAEKSKGHTYFQTIHMMCTHFQKAELAEWDVDKIG</sequence>